<feature type="compositionally biased region" description="Basic and acidic residues" evidence="2">
    <location>
        <begin position="1"/>
        <end position="16"/>
    </location>
</feature>
<reference evidence="3 4" key="1">
    <citation type="submission" date="2018-11" db="EMBL/GenBank/DDBJ databases">
        <title>The genome draft of YIM 96095.</title>
        <authorList>
            <person name="Tang S.-K."/>
            <person name="Chunyu W.-X."/>
            <person name="Feng Y.-Z."/>
        </authorList>
    </citation>
    <scope>NUCLEOTIDE SEQUENCE [LARGE SCALE GENOMIC DNA]</scope>
    <source>
        <strain evidence="3 4">YIM 96095</strain>
    </source>
</reference>
<evidence type="ECO:0000313" key="3">
    <source>
        <dbReference type="EMBL" id="RNL86620.1"/>
    </source>
</evidence>
<dbReference type="Gene3D" id="3.30.1540.10">
    <property type="entry name" value="formyl-coa transferase, domain 3"/>
    <property type="match status" value="1"/>
</dbReference>
<proteinExistence type="predicted"/>
<evidence type="ECO:0000256" key="2">
    <source>
        <dbReference type="SAM" id="MobiDB-lite"/>
    </source>
</evidence>
<feature type="compositionally biased region" description="Polar residues" evidence="2">
    <location>
        <begin position="486"/>
        <end position="496"/>
    </location>
</feature>
<sequence length="502" mass="53427">MARSRGHDPTSRRRDGAGGPALRFHDRGRQHRGPRAQPATAELARCGCGVGRMSATSATGPLADIRVLEFTTAWAGPFAGRCLAYMGADVIKVEAPEHPDSWRGPRSGGAAGYYPELTPEPDPQNRNLLFNSQNLGKRSLALDLKRPGAMEIMRGLVRDADVILANFTPGVLDRLGIGRRDLAAVNDRIIVVEMPAFGPGGPSSGHQGMGKTMEPAAGMTALMAYPDGTPVLTGPAVMDPTGGLNAVAAIVSALELRERTGRGSSVMVPQVEAAASWIGEFVLEQAETGRTWRPHGNHVPYAAPHGAYPCQGEDQWVAIAVHDDEQWRALCAELGADELAADPAWFELPNRLADQDRLDEALSRLTATHDKTALAHRLQRAGVPAAPVLNGREIALSPEMRQAGMVAELDHPAVGTRTYSTLAFRHSRTPGGHRRAAPLFGEHNDDVLADLLGYDGDHIASLRANGVIADVPVADTDTPRATRTDNASTSAQPTTDEGSDDS</sequence>
<organism evidence="3 4">
    <name type="scientific">Halostreptopolyspora alba</name>
    <dbReference type="NCBI Taxonomy" id="2487137"/>
    <lineage>
        <taxon>Bacteria</taxon>
        <taxon>Bacillati</taxon>
        <taxon>Actinomycetota</taxon>
        <taxon>Actinomycetes</taxon>
        <taxon>Streptosporangiales</taxon>
        <taxon>Nocardiopsidaceae</taxon>
        <taxon>Halostreptopolyspora</taxon>
    </lineage>
</organism>
<evidence type="ECO:0000313" key="4">
    <source>
        <dbReference type="Proteomes" id="UP000269198"/>
    </source>
</evidence>
<dbReference type="AlphaFoldDB" id="A0A3N0EFG7"/>
<dbReference type="InterPro" id="IPR050483">
    <property type="entry name" value="CoA-transferase_III_domain"/>
</dbReference>
<feature type="region of interest" description="Disordered" evidence="2">
    <location>
        <begin position="473"/>
        <end position="502"/>
    </location>
</feature>
<name>A0A3N0EFG7_9ACTN</name>
<evidence type="ECO:0000256" key="1">
    <source>
        <dbReference type="ARBA" id="ARBA00022679"/>
    </source>
</evidence>
<keyword evidence="1 3" id="KW-0808">Transferase</keyword>
<dbReference type="Proteomes" id="UP000269198">
    <property type="component" value="Unassembled WGS sequence"/>
</dbReference>
<dbReference type="OrthoDB" id="4251672at2"/>
<feature type="region of interest" description="Disordered" evidence="2">
    <location>
        <begin position="1"/>
        <end position="40"/>
    </location>
</feature>
<dbReference type="Pfam" id="PF02515">
    <property type="entry name" value="CoA_transf_3"/>
    <property type="match status" value="1"/>
</dbReference>
<dbReference type="InterPro" id="IPR003673">
    <property type="entry name" value="CoA-Trfase_fam_III"/>
</dbReference>
<comment type="caution">
    <text evidence="3">The sequence shown here is derived from an EMBL/GenBank/DDBJ whole genome shotgun (WGS) entry which is preliminary data.</text>
</comment>
<dbReference type="InterPro" id="IPR044855">
    <property type="entry name" value="CoA-Trfase_III_dom3_sf"/>
</dbReference>
<gene>
    <name evidence="3" type="ORF">EFW17_05400</name>
</gene>
<dbReference type="PANTHER" id="PTHR48207:SF3">
    <property type="entry name" value="SUCCINATE--HYDROXYMETHYLGLUTARATE COA-TRANSFERASE"/>
    <property type="match status" value="1"/>
</dbReference>
<dbReference type="GO" id="GO:0008410">
    <property type="term" value="F:CoA-transferase activity"/>
    <property type="evidence" value="ECO:0007669"/>
    <property type="project" value="TreeGrafter"/>
</dbReference>
<dbReference type="Gene3D" id="3.40.50.10540">
    <property type="entry name" value="Crotonobetainyl-coa:carnitine coa-transferase, domain 1"/>
    <property type="match status" value="1"/>
</dbReference>
<keyword evidence="4" id="KW-1185">Reference proteome</keyword>
<accession>A0A3N0EFG7</accession>
<protein>
    <submittedName>
        <fullName evidence="3">CoA transferase</fullName>
    </submittedName>
</protein>
<dbReference type="SUPFAM" id="SSF89796">
    <property type="entry name" value="CoA-transferase family III (CaiB/BaiF)"/>
    <property type="match status" value="1"/>
</dbReference>
<dbReference type="InterPro" id="IPR023606">
    <property type="entry name" value="CoA-Trfase_III_dom_1_sf"/>
</dbReference>
<dbReference type="PANTHER" id="PTHR48207">
    <property type="entry name" value="SUCCINATE--HYDROXYMETHYLGLUTARATE COA-TRANSFERASE"/>
    <property type="match status" value="1"/>
</dbReference>
<dbReference type="EMBL" id="RJMB01000003">
    <property type="protein sequence ID" value="RNL86620.1"/>
    <property type="molecule type" value="Genomic_DNA"/>
</dbReference>